<reference evidence="2" key="1">
    <citation type="submission" date="2022-07" db="EMBL/GenBank/DDBJ databases">
        <title>Phylogenomic reconstructions and comparative analyses of Kickxellomycotina fungi.</title>
        <authorList>
            <person name="Reynolds N.K."/>
            <person name="Stajich J.E."/>
            <person name="Barry K."/>
            <person name="Grigoriev I.V."/>
            <person name="Crous P."/>
            <person name="Smith M.E."/>
        </authorList>
    </citation>
    <scope>NUCLEOTIDE SEQUENCE</scope>
    <source>
        <strain evidence="2">NBRC 105413</strain>
    </source>
</reference>
<evidence type="ECO:0000313" key="2">
    <source>
        <dbReference type="EMBL" id="KAJ1644859.1"/>
    </source>
</evidence>
<dbReference type="Pfam" id="PF13426">
    <property type="entry name" value="PAS_9"/>
    <property type="match status" value="2"/>
</dbReference>
<dbReference type="Proteomes" id="UP001145021">
    <property type="component" value="Unassembled WGS sequence"/>
</dbReference>
<dbReference type="PROSITE" id="PS50112">
    <property type="entry name" value="PAS"/>
    <property type="match status" value="1"/>
</dbReference>
<protein>
    <recommendedName>
        <fullName evidence="1">PAS domain-containing protein</fullName>
    </recommendedName>
</protein>
<comment type="caution">
    <text evidence="2">The sequence shown here is derived from an EMBL/GenBank/DDBJ whole genome shotgun (WGS) entry which is preliminary data.</text>
</comment>
<accession>A0A9W8CK01</accession>
<proteinExistence type="predicted"/>
<keyword evidence="3" id="KW-1185">Reference proteome</keyword>
<organism evidence="2 3">
    <name type="scientific">Coemansia asiatica</name>
    <dbReference type="NCBI Taxonomy" id="1052880"/>
    <lineage>
        <taxon>Eukaryota</taxon>
        <taxon>Fungi</taxon>
        <taxon>Fungi incertae sedis</taxon>
        <taxon>Zoopagomycota</taxon>
        <taxon>Kickxellomycotina</taxon>
        <taxon>Kickxellomycetes</taxon>
        <taxon>Kickxellales</taxon>
        <taxon>Kickxellaceae</taxon>
        <taxon>Coemansia</taxon>
    </lineage>
</organism>
<name>A0A9W8CK01_9FUNG</name>
<feature type="domain" description="PAS" evidence="1">
    <location>
        <begin position="192"/>
        <end position="241"/>
    </location>
</feature>
<gene>
    <name evidence="2" type="ORF">LPJ64_003518</name>
</gene>
<dbReference type="AlphaFoldDB" id="A0A9W8CK01"/>
<dbReference type="InterPro" id="IPR000014">
    <property type="entry name" value="PAS"/>
</dbReference>
<dbReference type="EMBL" id="JANBOH010000138">
    <property type="protein sequence ID" value="KAJ1644859.1"/>
    <property type="molecule type" value="Genomic_DNA"/>
</dbReference>
<dbReference type="SUPFAM" id="SSF55785">
    <property type="entry name" value="PYP-like sensor domain (PAS domain)"/>
    <property type="match status" value="1"/>
</dbReference>
<evidence type="ECO:0000259" key="1">
    <source>
        <dbReference type="PROSITE" id="PS50112"/>
    </source>
</evidence>
<sequence>MSGYPDAVQGSSRSSSVPLAYIAIHDKTPMMRVLYASSNIRRVLQFEPSEVVGQPALAFVNNRKASEYIEQFCQPTNDTVLISNMVVNARDLTPTFLRIIHFSCDNLEFNVALKYPDMATMSSIHNGPQLSAMSSADMSQVASAVMARDERRQIERRCRMRRAYRPREQQRAFQACLVLERKQREGEAGILGPRIVFASTSFERIVGIDASDLQGVEILTLVAPEDVVRAAEFLDKAALSEGVELSTFRFNACDHPGRYVAVEVLCAGSDDGAVLLCQLDRASLQQMSRAGWGGSVEETDGYMSLEEIVSSDPETSDFSDIWQSLTS</sequence>
<dbReference type="InterPro" id="IPR035965">
    <property type="entry name" value="PAS-like_dom_sf"/>
</dbReference>
<dbReference type="CDD" id="cd00130">
    <property type="entry name" value="PAS"/>
    <property type="match status" value="1"/>
</dbReference>
<dbReference type="Gene3D" id="3.30.450.20">
    <property type="entry name" value="PAS domain"/>
    <property type="match status" value="2"/>
</dbReference>
<evidence type="ECO:0000313" key="3">
    <source>
        <dbReference type="Proteomes" id="UP001145021"/>
    </source>
</evidence>